<evidence type="ECO:0000256" key="3">
    <source>
        <dbReference type="ARBA" id="ARBA00022750"/>
    </source>
</evidence>
<dbReference type="InterPro" id="IPR041577">
    <property type="entry name" value="RT_RNaseH_2"/>
</dbReference>
<gene>
    <name evidence="15" type="ORF">L3X38_036615</name>
</gene>
<keyword evidence="3" id="KW-0064">Aspartyl protease</keyword>
<dbReference type="Gene3D" id="1.10.340.70">
    <property type="match status" value="1"/>
</dbReference>
<comment type="caution">
    <text evidence="15">The sequence shown here is derived from an EMBL/GenBank/DDBJ whole genome shotgun (WGS) entry which is preliminary data.</text>
</comment>
<dbReference type="PANTHER" id="PTHR37984:SF5">
    <property type="entry name" value="PROTEIN NYNRIN-LIKE"/>
    <property type="match status" value="1"/>
</dbReference>
<dbReference type="Pfam" id="PF17919">
    <property type="entry name" value="RT_RNaseH_2"/>
    <property type="match status" value="1"/>
</dbReference>
<keyword evidence="9" id="KW-0238">DNA-binding</keyword>
<dbReference type="InterPro" id="IPR000953">
    <property type="entry name" value="Chromo/chromo_shadow_dom"/>
</dbReference>
<dbReference type="InterPro" id="IPR050951">
    <property type="entry name" value="Retrovirus_Pol_polyprotein"/>
</dbReference>
<dbReference type="InterPro" id="IPR056924">
    <property type="entry name" value="SH3_Tf2-1"/>
</dbReference>
<evidence type="ECO:0000256" key="11">
    <source>
        <dbReference type="ARBA" id="ARBA00023268"/>
    </source>
</evidence>
<dbReference type="FunFam" id="1.10.340.70:FF:000001">
    <property type="entry name" value="Retrovirus-related Pol polyprotein from transposon gypsy-like Protein"/>
    <property type="match status" value="1"/>
</dbReference>
<evidence type="ECO:0000259" key="12">
    <source>
        <dbReference type="PROSITE" id="PS50013"/>
    </source>
</evidence>
<dbReference type="Gene3D" id="3.30.420.10">
    <property type="entry name" value="Ribonuclease H-like superfamily/Ribonuclease H"/>
    <property type="match status" value="1"/>
</dbReference>
<dbReference type="GO" id="GO:0004190">
    <property type="term" value="F:aspartic-type endopeptidase activity"/>
    <property type="evidence" value="ECO:0007669"/>
    <property type="project" value="UniProtKB-KW"/>
</dbReference>
<dbReference type="CDD" id="cd01647">
    <property type="entry name" value="RT_LTR"/>
    <property type="match status" value="1"/>
</dbReference>
<dbReference type="PANTHER" id="PTHR37984">
    <property type="entry name" value="PROTEIN CBG26694"/>
    <property type="match status" value="1"/>
</dbReference>
<dbReference type="SUPFAM" id="SSF54160">
    <property type="entry name" value="Chromo domain-like"/>
    <property type="match status" value="1"/>
</dbReference>
<proteinExistence type="predicted"/>
<keyword evidence="16" id="KW-1185">Reference proteome</keyword>
<evidence type="ECO:0000256" key="6">
    <source>
        <dbReference type="ARBA" id="ARBA00022908"/>
    </source>
</evidence>
<name>A0AAD4V228_PRUDU</name>
<keyword evidence="2" id="KW-0479">Metal-binding</keyword>
<dbReference type="Pfam" id="PF00078">
    <property type="entry name" value="RVT_1"/>
    <property type="match status" value="1"/>
</dbReference>
<evidence type="ECO:0000256" key="8">
    <source>
        <dbReference type="ARBA" id="ARBA00022932"/>
    </source>
</evidence>
<dbReference type="InterPro" id="IPR001584">
    <property type="entry name" value="Integrase_cat-core"/>
</dbReference>
<evidence type="ECO:0000313" key="16">
    <source>
        <dbReference type="Proteomes" id="UP001054821"/>
    </source>
</evidence>
<evidence type="ECO:0000313" key="15">
    <source>
        <dbReference type="EMBL" id="KAI5316908.1"/>
    </source>
</evidence>
<keyword evidence="8" id="KW-0548">Nucleotidyltransferase</keyword>
<dbReference type="InterPro" id="IPR016197">
    <property type="entry name" value="Chromo-like_dom_sf"/>
</dbReference>
<keyword evidence="5" id="KW-0460">Magnesium</keyword>
<keyword evidence="7" id="KW-0695">RNA-directed DNA polymerase</keyword>
<evidence type="ECO:0000256" key="1">
    <source>
        <dbReference type="ARBA" id="ARBA00022670"/>
    </source>
</evidence>
<dbReference type="SUPFAM" id="SSF56672">
    <property type="entry name" value="DNA/RNA polymerases"/>
    <property type="match status" value="1"/>
</dbReference>
<dbReference type="GO" id="GO:0003964">
    <property type="term" value="F:RNA-directed DNA polymerase activity"/>
    <property type="evidence" value="ECO:0007669"/>
    <property type="project" value="UniProtKB-KW"/>
</dbReference>
<evidence type="ECO:0000256" key="7">
    <source>
        <dbReference type="ARBA" id="ARBA00022918"/>
    </source>
</evidence>
<keyword evidence="6" id="KW-0229">DNA integration</keyword>
<dbReference type="InterPro" id="IPR012337">
    <property type="entry name" value="RNaseH-like_sf"/>
</dbReference>
<organism evidence="15 16">
    <name type="scientific">Prunus dulcis</name>
    <name type="common">Almond</name>
    <name type="synonym">Amygdalus dulcis</name>
    <dbReference type="NCBI Taxonomy" id="3755"/>
    <lineage>
        <taxon>Eukaryota</taxon>
        <taxon>Viridiplantae</taxon>
        <taxon>Streptophyta</taxon>
        <taxon>Embryophyta</taxon>
        <taxon>Tracheophyta</taxon>
        <taxon>Spermatophyta</taxon>
        <taxon>Magnoliopsida</taxon>
        <taxon>eudicotyledons</taxon>
        <taxon>Gunneridae</taxon>
        <taxon>Pentapetalae</taxon>
        <taxon>rosids</taxon>
        <taxon>fabids</taxon>
        <taxon>Rosales</taxon>
        <taxon>Rosaceae</taxon>
        <taxon>Amygdaloideae</taxon>
        <taxon>Amygdaleae</taxon>
        <taxon>Prunus</taxon>
    </lineage>
</organism>
<keyword evidence="1" id="KW-0645">Protease</keyword>
<evidence type="ECO:0000256" key="4">
    <source>
        <dbReference type="ARBA" id="ARBA00022801"/>
    </source>
</evidence>
<dbReference type="Gene3D" id="3.30.70.270">
    <property type="match status" value="1"/>
</dbReference>
<reference evidence="15 16" key="1">
    <citation type="journal article" date="2022" name="G3 (Bethesda)">
        <title>Whole-genome sequence and methylome profiling of the almond [Prunus dulcis (Mill.) D.A. Webb] cultivar 'Nonpareil'.</title>
        <authorList>
            <person name="D'Amico-Willman K.M."/>
            <person name="Ouma W.Z."/>
            <person name="Meulia T."/>
            <person name="Sideli G.M."/>
            <person name="Gradziel T.M."/>
            <person name="Fresnedo-Ramirez J."/>
        </authorList>
    </citation>
    <scope>NUCLEOTIDE SEQUENCE [LARGE SCALE GENOMIC DNA]</scope>
    <source>
        <strain evidence="15">Clone GOH B32 T37-40</strain>
    </source>
</reference>
<dbReference type="Pfam" id="PF24626">
    <property type="entry name" value="SH3_Tf2-1"/>
    <property type="match status" value="1"/>
</dbReference>
<keyword evidence="8" id="KW-0239">DNA-directed DNA polymerase</keyword>
<evidence type="ECO:0008006" key="17">
    <source>
        <dbReference type="Google" id="ProtNLM"/>
    </source>
</evidence>
<dbReference type="InterPro" id="IPR036397">
    <property type="entry name" value="RNaseH_sf"/>
</dbReference>
<dbReference type="InterPro" id="IPR043128">
    <property type="entry name" value="Rev_trsase/Diguanyl_cyclase"/>
</dbReference>
<dbReference type="FunFam" id="3.30.70.270:FF:000003">
    <property type="entry name" value="Transposon Ty3-G Gag-Pol polyprotein"/>
    <property type="match status" value="1"/>
</dbReference>
<protein>
    <recommendedName>
        <fullName evidence="17">Transposable element protein</fullName>
    </recommendedName>
</protein>
<keyword evidence="8" id="KW-0808">Transferase</keyword>
<evidence type="ECO:0000256" key="10">
    <source>
        <dbReference type="ARBA" id="ARBA00023172"/>
    </source>
</evidence>
<dbReference type="InterPro" id="IPR041588">
    <property type="entry name" value="Integrase_H2C2"/>
</dbReference>
<keyword evidence="4" id="KW-0378">Hydrolase</keyword>
<dbReference type="AlphaFoldDB" id="A0AAD4V228"/>
<dbReference type="GO" id="GO:0006508">
    <property type="term" value="P:proteolysis"/>
    <property type="evidence" value="ECO:0007669"/>
    <property type="project" value="UniProtKB-KW"/>
</dbReference>
<feature type="domain" description="Chromo" evidence="12">
    <location>
        <begin position="491"/>
        <end position="555"/>
    </location>
</feature>
<accession>A0AAD4V228</accession>
<keyword evidence="10" id="KW-0233">DNA recombination</keyword>
<evidence type="ECO:0000259" key="13">
    <source>
        <dbReference type="PROSITE" id="PS50878"/>
    </source>
</evidence>
<dbReference type="Gene3D" id="2.40.50.40">
    <property type="match status" value="1"/>
</dbReference>
<dbReference type="PROSITE" id="PS50994">
    <property type="entry name" value="INTEGRASE"/>
    <property type="match status" value="1"/>
</dbReference>
<evidence type="ECO:0000256" key="5">
    <source>
        <dbReference type="ARBA" id="ARBA00022842"/>
    </source>
</evidence>
<evidence type="ECO:0000256" key="9">
    <source>
        <dbReference type="ARBA" id="ARBA00023125"/>
    </source>
</evidence>
<dbReference type="Pfam" id="PF17921">
    <property type="entry name" value="Integrase_H2C2"/>
    <property type="match status" value="1"/>
</dbReference>
<dbReference type="GO" id="GO:0003677">
    <property type="term" value="F:DNA binding"/>
    <property type="evidence" value="ECO:0007669"/>
    <property type="project" value="UniProtKB-KW"/>
</dbReference>
<dbReference type="InterPro" id="IPR000477">
    <property type="entry name" value="RT_dom"/>
</dbReference>
<keyword evidence="11" id="KW-0511">Multifunctional enzyme</keyword>
<dbReference type="GO" id="GO:0015074">
    <property type="term" value="P:DNA integration"/>
    <property type="evidence" value="ECO:0007669"/>
    <property type="project" value="UniProtKB-KW"/>
</dbReference>
<dbReference type="PROSITE" id="PS50878">
    <property type="entry name" value="RT_POL"/>
    <property type="match status" value="1"/>
</dbReference>
<dbReference type="GO" id="GO:0003887">
    <property type="term" value="F:DNA-directed DNA polymerase activity"/>
    <property type="evidence" value="ECO:0007669"/>
    <property type="project" value="UniProtKB-KW"/>
</dbReference>
<feature type="domain" description="Reverse transcriptase" evidence="13">
    <location>
        <begin position="1"/>
        <end position="82"/>
    </location>
</feature>
<feature type="domain" description="Integrase catalytic" evidence="14">
    <location>
        <begin position="257"/>
        <end position="416"/>
    </location>
</feature>
<dbReference type="GO" id="GO:0046872">
    <property type="term" value="F:metal ion binding"/>
    <property type="evidence" value="ECO:0007669"/>
    <property type="project" value="UniProtKB-KW"/>
</dbReference>
<evidence type="ECO:0000259" key="14">
    <source>
        <dbReference type="PROSITE" id="PS50994"/>
    </source>
</evidence>
<dbReference type="EMBL" id="JAJFAZ020000007">
    <property type="protein sequence ID" value="KAI5316908.1"/>
    <property type="molecule type" value="Genomic_DNA"/>
</dbReference>
<sequence>MLFGLTNAPATFCTLMNKVFHPFLDKFVVVYTDDIVVYSNSLEEHLEHLQKVFQVLRENKLYVKKEKCSLVQEEVKFLGHRIWGGQLLMEEGKVRAIQEWEPPTKLAFDELKRALMEEPMLRLPDLNKPFEVHIDASDFAIGGVLMQDGHPLAFKSRKLNDTELRRFWLDDGILYATGKRIYVPRWDNLRRELLKKCHDAKWEGHPGTHRTLALMSEAYYWPQMREDVDSFMRTCLVCQQDKTLQKQPDGLLEPLLVPTRPWESLSMNFIMSLPKSEGCGLILVVVDRFTKYATLIPAPADYNAEEAARLFLKHVVKYWGIPKSIINDRDTRFTGKLWTELFKLLGSQLNFSTSFHPQTDGQTEQVNALLKLYLRYYVRANQRDWAKLLDVAQFSYNLQRSESTRSSPFELAIGQQPMTPNTVVSGYTGSSHDAYKMTKDWQLKPSQHKSTRRLHKALLRRYEGPFPIIRSVGRAAYHVELPPRLKIHLVFHVECIMAKREVRCKDVPRYFDYFVKWMGLPESEGNWEKEESLWKYKDIIEAFEGEGSTVTTRTSPD</sequence>
<dbReference type="Proteomes" id="UP001054821">
    <property type="component" value="Chromosome 7"/>
</dbReference>
<dbReference type="PROSITE" id="PS50013">
    <property type="entry name" value="CHROMO_2"/>
    <property type="match status" value="1"/>
</dbReference>
<dbReference type="InterPro" id="IPR043502">
    <property type="entry name" value="DNA/RNA_pol_sf"/>
</dbReference>
<evidence type="ECO:0000256" key="2">
    <source>
        <dbReference type="ARBA" id="ARBA00022723"/>
    </source>
</evidence>
<dbReference type="GO" id="GO:0006310">
    <property type="term" value="P:DNA recombination"/>
    <property type="evidence" value="ECO:0007669"/>
    <property type="project" value="UniProtKB-KW"/>
</dbReference>
<dbReference type="SUPFAM" id="SSF53098">
    <property type="entry name" value="Ribonuclease H-like"/>
    <property type="match status" value="1"/>
</dbReference>